<dbReference type="AlphaFoldDB" id="A0A2R2MLM0"/>
<name>A0A2R2MLM0_LINAN</name>
<feature type="chain" id="PRO_5015189926" evidence="5">
    <location>
        <begin position="27"/>
        <end position="357"/>
    </location>
</feature>
<keyword evidence="8" id="KW-0675">Receptor</keyword>
<proteinExistence type="predicted"/>
<dbReference type="SUPFAM" id="SSF56487">
    <property type="entry name" value="SRCR-like"/>
    <property type="match status" value="4"/>
</dbReference>
<feature type="signal peptide" evidence="5">
    <location>
        <begin position="1"/>
        <end position="26"/>
    </location>
</feature>
<dbReference type="SMART" id="SM00202">
    <property type="entry name" value="SR"/>
    <property type="match status" value="3"/>
</dbReference>
<gene>
    <name evidence="8" type="primary">LOC106169046</name>
</gene>
<accession>A0A2R2MLM0</accession>
<dbReference type="PANTHER" id="PTHR48071">
    <property type="entry name" value="SRCR DOMAIN-CONTAINING PROTEIN"/>
    <property type="match status" value="1"/>
</dbReference>
<dbReference type="Pfam" id="PF00530">
    <property type="entry name" value="SRCR"/>
    <property type="match status" value="4"/>
</dbReference>
<dbReference type="PANTHER" id="PTHR48071:SF18">
    <property type="entry name" value="DELETED IN MALIGNANT BRAIN TUMORS 1 PROTEIN-RELATED"/>
    <property type="match status" value="1"/>
</dbReference>
<feature type="domain" description="SRCR" evidence="6">
    <location>
        <begin position="265"/>
        <end position="306"/>
    </location>
</feature>
<keyword evidence="1 5" id="KW-0732">Signal</keyword>
<comment type="caution">
    <text evidence="4">Lacks conserved residue(s) required for the propagation of feature annotation.</text>
</comment>
<dbReference type="RefSeq" id="XP_023931116.1">
    <property type="nucleotide sequence ID" value="XM_024075348.1"/>
</dbReference>
<feature type="domain" description="SRCR" evidence="6">
    <location>
        <begin position="32"/>
        <end position="133"/>
    </location>
</feature>
<dbReference type="InterPro" id="IPR036772">
    <property type="entry name" value="SRCR-like_dom_sf"/>
</dbReference>
<evidence type="ECO:0000256" key="1">
    <source>
        <dbReference type="ARBA" id="ARBA00022729"/>
    </source>
</evidence>
<dbReference type="FunFam" id="3.10.250.10:FF:000001">
    <property type="entry name" value="Lysyl oxidase 4 isoform X1"/>
    <property type="match status" value="1"/>
</dbReference>
<evidence type="ECO:0000256" key="5">
    <source>
        <dbReference type="SAM" id="SignalP"/>
    </source>
</evidence>
<evidence type="ECO:0000313" key="7">
    <source>
        <dbReference type="Proteomes" id="UP000085678"/>
    </source>
</evidence>
<organism evidence="7 8">
    <name type="scientific">Lingula anatina</name>
    <name type="common">Brachiopod</name>
    <name type="synonym">Lingula unguis</name>
    <dbReference type="NCBI Taxonomy" id="7574"/>
    <lineage>
        <taxon>Eukaryota</taxon>
        <taxon>Metazoa</taxon>
        <taxon>Spiralia</taxon>
        <taxon>Lophotrochozoa</taxon>
        <taxon>Brachiopoda</taxon>
        <taxon>Linguliformea</taxon>
        <taxon>Lingulata</taxon>
        <taxon>Lingulida</taxon>
        <taxon>Linguloidea</taxon>
        <taxon>Lingulidae</taxon>
        <taxon>Lingula</taxon>
    </lineage>
</organism>
<evidence type="ECO:0000256" key="2">
    <source>
        <dbReference type="ARBA" id="ARBA00023157"/>
    </source>
</evidence>
<feature type="domain" description="SRCR" evidence="6">
    <location>
        <begin position="143"/>
        <end position="246"/>
    </location>
</feature>
<dbReference type="GO" id="GO:0016020">
    <property type="term" value="C:membrane"/>
    <property type="evidence" value="ECO:0007669"/>
    <property type="project" value="InterPro"/>
</dbReference>
<dbReference type="Proteomes" id="UP000085678">
    <property type="component" value="Unplaced"/>
</dbReference>
<dbReference type="PRINTS" id="PR00258">
    <property type="entry name" value="SPERACTRCPTR"/>
</dbReference>
<dbReference type="Gene3D" id="3.10.250.10">
    <property type="entry name" value="SRCR-like domain"/>
    <property type="match status" value="4"/>
</dbReference>
<protein>
    <submittedName>
        <fullName evidence="8">Scavenger receptor cysteine-rich domain superfamily protein</fullName>
    </submittedName>
</protein>
<dbReference type="KEGG" id="lak:106169046"/>
<sequence>MYQMTSKGTMILGGSLLLTLIAVGSGQPATEVRLVGGAHIMEGRGEVFHNGEWGTVCDDDWDLEEAGVVCRMLGYNSDYATPYLDAYSGEGTGSILMGNVTCYGWETSIKDCIHDGWQSHYCDHSENAGVSCFNPGLIMLDGVRLVGGSHPGEGRIEVLQHRPWGTEWGTVCNDDWDDIDAAVVCRMLGYGDDGAIAFSSATFGRGNGSLIENVDCIGSEGSLEECFYTWGTYNCTSTEDAGVRCLAGEPTTPSIPTTASVPIEVRLVGSARVKEGRVEVFHNGEWGTVCDDSWDNNDARVVCRMLDGVRLVGGTHPGEGRVEVLLHSPWVTEWVTVCDDDWDDIGAAVVCRMLGYG</sequence>
<dbReference type="InterPro" id="IPR001190">
    <property type="entry name" value="SRCR"/>
</dbReference>
<keyword evidence="2 4" id="KW-1015">Disulfide bond</keyword>
<dbReference type="PROSITE" id="PS00420">
    <property type="entry name" value="SRCR_1"/>
    <property type="match status" value="1"/>
</dbReference>
<evidence type="ECO:0000256" key="3">
    <source>
        <dbReference type="ARBA" id="ARBA00023180"/>
    </source>
</evidence>
<keyword evidence="3" id="KW-0325">Glycoprotein</keyword>
<feature type="disulfide bond" evidence="4">
    <location>
        <begin position="216"/>
        <end position="226"/>
    </location>
</feature>
<dbReference type="FunFam" id="3.10.250.10:FF:000011">
    <property type="entry name" value="Scavenger receptor class A member 5"/>
    <property type="match status" value="1"/>
</dbReference>
<dbReference type="InParanoid" id="A0A2R2MLM0"/>
<keyword evidence="7" id="KW-1185">Reference proteome</keyword>
<feature type="domain" description="SRCR" evidence="6">
    <location>
        <begin position="309"/>
        <end position="357"/>
    </location>
</feature>
<evidence type="ECO:0000259" key="6">
    <source>
        <dbReference type="PROSITE" id="PS50287"/>
    </source>
</evidence>
<reference evidence="8" key="1">
    <citation type="submission" date="2025-08" db="UniProtKB">
        <authorList>
            <consortium name="RefSeq"/>
        </authorList>
    </citation>
    <scope>IDENTIFICATION</scope>
    <source>
        <tissue evidence="8">Gonads</tissue>
    </source>
</reference>
<feature type="disulfide bond" evidence="4">
    <location>
        <begin position="102"/>
        <end position="112"/>
    </location>
</feature>
<dbReference type="OrthoDB" id="10037288at2759"/>
<dbReference type="PROSITE" id="PS50287">
    <property type="entry name" value="SRCR_2"/>
    <property type="match status" value="4"/>
</dbReference>
<evidence type="ECO:0000313" key="8">
    <source>
        <dbReference type="RefSeq" id="XP_023931116.1"/>
    </source>
</evidence>
<evidence type="ECO:0000256" key="4">
    <source>
        <dbReference type="PROSITE-ProRule" id="PRU00196"/>
    </source>
</evidence>
<dbReference type="STRING" id="7574.A0A2R2MLM0"/>
<dbReference type="GeneID" id="106169046"/>